<evidence type="ECO:0000256" key="1">
    <source>
        <dbReference type="SAM" id="MobiDB-lite"/>
    </source>
</evidence>
<organism evidence="2 3">
    <name type="scientific">Trichonephila inaurata madagascariensis</name>
    <dbReference type="NCBI Taxonomy" id="2747483"/>
    <lineage>
        <taxon>Eukaryota</taxon>
        <taxon>Metazoa</taxon>
        <taxon>Ecdysozoa</taxon>
        <taxon>Arthropoda</taxon>
        <taxon>Chelicerata</taxon>
        <taxon>Arachnida</taxon>
        <taxon>Araneae</taxon>
        <taxon>Araneomorphae</taxon>
        <taxon>Entelegynae</taxon>
        <taxon>Araneoidea</taxon>
        <taxon>Nephilidae</taxon>
        <taxon>Trichonephila</taxon>
        <taxon>Trichonephila inaurata</taxon>
    </lineage>
</organism>
<dbReference type="AlphaFoldDB" id="A0A8X7CKK2"/>
<dbReference type="Proteomes" id="UP000886998">
    <property type="component" value="Unassembled WGS sequence"/>
</dbReference>
<protein>
    <submittedName>
        <fullName evidence="2">Uncharacterized protein</fullName>
    </submittedName>
</protein>
<feature type="region of interest" description="Disordered" evidence="1">
    <location>
        <begin position="56"/>
        <end position="96"/>
    </location>
</feature>
<comment type="caution">
    <text evidence="2">The sequence shown here is derived from an EMBL/GenBank/DDBJ whole genome shotgun (WGS) entry which is preliminary data.</text>
</comment>
<keyword evidence="3" id="KW-1185">Reference proteome</keyword>
<sequence>CEEHRGKSLRIQLRAKRALEHLKKITKENKAAFTNNGSQLQHQNVNITVVSLMPQKLPVPNRSSSDHITTSQSELSKLKEEKSVKTKTTSEQKLSDLQKKNEELISVVKEKNIDVKEKEEFYIYHEKTISILKRRV</sequence>
<gene>
    <name evidence="2" type="ORF">TNIN_308101</name>
</gene>
<evidence type="ECO:0000313" key="2">
    <source>
        <dbReference type="EMBL" id="GFY69080.1"/>
    </source>
</evidence>
<evidence type="ECO:0000313" key="3">
    <source>
        <dbReference type="Proteomes" id="UP000886998"/>
    </source>
</evidence>
<feature type="non-terminal residue" evidence="2">
    <location>
        <position position="1"/>
    </location>
</feature>
<proteinExistence type="predicted"/>
<name>A0A8X7CKK2_9ARAC</name>
<feature type="compositionally biased region" description="Basic and acidic residues" evidence="1">
    <location>
        <begin position="76"/>
        <end position="96"/>
    </location>
</feature>
<reference evidence="2" key="1">
    <citation type="submission" date="2020-08" db="EMBL/GenBank/DDBJ databases">
        <title>Multicomponent nature underlies the extraordinary mechanical properties of spider dragline silk.</title>
        <authorList>
            <person name="Kono N."/>
            <person name="Nakamura H."/>
            <person name="Mori M."/>
            <person name="Yoshida Y."/>
            <person name="Ohtoshi R."/>
            <person name="Malay A.D."/>
            <person name="Moran D.A.P."/>
            <person name="Tomita M."/>
            <person name="Numata K."/>
            <person name="Arakawa K."/>
        </authorList>
    </citation>
    <scope>NUCLEOTIDE SEQUENCE</scope>
</reference>
<accession>A0A8X7CKK2</accession>
<dbReference type="EMBL" id="BMAV01017438">
    <property type="protein sequence ID" value="GFY69080.1"/>
    <property type="molecule type" value="Genomic_DNA"/>
</dbReference>